<gene>
    <name evidence="5" type="ORF">QYM36_009572</name>
</gene>
<name>A0AA88HQF7_ARTSF</name>
<dbReference type="PANTHER" id="PTHR11274:SF0">
    <property type="entry name" value="GENERAL TRANSCRIPTION AND DNA REPAIR FACTOR IIH HELICASE SUBUNIT XPB"/>
    <property type="match status" value="1"/>
</dbReference>
<proteinExistence type="predicted"/>
<evidence type="ECO:0000256" key="1">
    <source>
        <dbReference type="ARBA" id="ARBA00022741"/>
    </source>
</evidence>
<reference evidence="5" key="1">
    <citation type="submission" date="2023-07" db="EMBL/GenBank/DDBJ databases">
        <title>Chromosome-level genome assembly of Artemia franciscana.</title>
        <authorList>
            <person name="Jo E."/>
        </authorList>
    </citation>
    <scope>NUCLEOTIDE SEQUENCE</scope>
    <source>
        <tissue evidence="5">Whole body</tissue>
    </source>
</reference>
<dbReference type="AlphaFoldDB" id="A0AA88HQF7"/>
<dbReference type="GO" id="GO:0043138">
    <property type="term" value="F:3'-5' DNA helicase activity"/>
    <property type="evidence" value="ECO:0007669"/>
    <property type="project" value="TreeGrafter"/>
</dbReference>
<evidence type="ECO:0000313" key="5">
    <source>
        <dbReference type="EMBL" id="KAK2713735.1"/>
    </source>
</evidence>
<keyword evidence="1" id="KW-0547">Nucleotide-binding</keyword>
<dbReference type="InterPro" id="IPR050615">
    <property type="entry name" value="ATP-dep_DNA_Helicase"/>
</dbReference>
<accession>A0AA88HQF7</accession>
<dbReference type="Proteomes" id="UP001187531">
    <property type="component" value="Unassembled WGS sequence"/>
</dbReference>
<dbReference type="GO" id="GO:0097550">
    <property type="term" value="C:transcription preinitiation complex"/>
    <property type="evidence" value="ECO:0007669"/>
    <property type="project" value="TreeGrafter"/>
</dbReference>
<organism evidence="5 6">
    <name type="scientific">Artemia franciscana</name>
    <name type="common">Brine shrimp</name>
    <name type="synonym">Artemia sanfranciscana</name>
    <dbReference type="NCBI Taxonomy" id="6661"/>
    <lineage>
        <taxon>Eukaryota</taxon>
        <taxon>Metazoa</taxon>
        <taxon>Ecdysozoa</taxon>
        <taxon>Arthropoda</taxon>
        <taxon>Crustacea</taxon>
        <taxon>Branchiopoda</taxon>
        <taxon>Anostraca</taxon>
        <taxon>Artemiidae</taxon>
        <taxon>Artemia</taxon>
    </lineage>
</organism>
<dbReference type="PANTHER" id="PTHR11274">
    <property type="entry name" value="RAD25/XP-B DNA REPAIR HELICASE"/>
    <property type="match status" value="1"/>
</dbReference>
<keyword evidence="4" id="KW-0067">ATP-binding</keyword>
<keyword evidence="3" id="KW-0347">Helicase</keyword>
<dbReference type="GO" id="GO:0016787">
    <property type="term" value="F:hydrolase activity"/>
    <property type="evidence" value="ECO:0007669"/>
    <property type="project" value="UniProtKB-KW"/>
</dbReference>
<sequence>MMTMNIYPKNYIIQNRSNHSESLPKRCITLEYPLLAEYDFKKDTADIPEYISNFYDKLIKMMMTMNIYPKNYIIQNRSNHSESLPKRCITLEYPLLAEYDFKKDTRNLDIPIDLKPNTVLCPYHEKALRKMFGKGQVRSCLIVLPCGGGKSLVGVTAMYSSEEGSGVV</sequence>
<evidence type="ECO:0000256" key="2">
    <source>
        <dbReference type="ARBA" id="ARBA00022801"/>
    </source>
</evidence>
<comment type="caution">
    <text evidence="5">The sequence shown here is derived from an EMBL/GenBank/DDBJ whole genome shotgun (WGS) entry which is preliminary data.</text>
</comment>
<keyword evidence="2" id="KW-0378">Hydrolase</keyword>
<dbReference type="GO" id="GO:0006367">
    <property type="term" value="P:transcription initiation at RNA polymerase II promoter"/>
    <property type="evidence" value="ECO:0007669"/>
    <property type="project" value="TreeGrafter"/>
</dbReference>
<evidence type="ECO:0000256" key="3">
    <source>
        <dbReference type="ARBA" id="ARBA00022806"/>
    </source>
</evidence>
<dbReference type="SUPFAM" id="SSF52540">
    <property type="entry name" value="P-loop containing nucleoside triphosphate hydrolases"/>
    <property type="match status" value="1"/>
</dbReference>
<dbReference type="EMBL" id="JAVRJZ010000014">
    <property type="protein sequence ID" value="KAK2713735.1"/>
    <property type="molecule type" value="Genomic_DNA"/>
</dbReference>
<keyword evidence="6" id="KW-1185">Reference proteome</keyword>
<dbReference type="GO" id="GO:0005675">
    <property type="term" value="C:transcription factor TFIIH holo complex"/>
    <property type="evidence" value="ECO:0007669"/>
    <property type="project" value="TreeGrafter"/>
</dbReference>
<dbReference type="GO" id="GO:0000112">
    <property type="term" value="C:nucleotide-excision repair factor 3 complex"/>
    <property type="evidence" value="ECO:0007669"/>
    <property type="project" value="TreeGrafter"/>
</dbReference>
<evidence type="ECO:0000313" key="6">
    <source>
        <dbReference type="Proteomes" id="UP001187531"/>
    </source>
</evidence>
<dbReference type="GO" id="GO:0005524">
    <property type="term" value="F:ATP binding"/>
    <property type="evidence" value="ECO:0007669"/>
    <property type="project" value="UniProtKB-KW"/>
</dbReference>
<evidence type="ECO:0000256" key="4">
    <source>
        <dbReference type="ARBA" id="ARBA00022840"/>
    </source>
</evidence>
<dbReference type="InterPro" id="IPR027417">
    <property type="entry name" value="P-loop_NTPase"/>
</dbReference>
<protein>
    <submittedName>
        <fullName evidence="5">Uncharacterized protein</fullName>
    </submittedName>
</protein>